<proteinExistence type="predicted"/>
<evidence type="ECO:0000313" key="5">
    <source>
        <dbReference type="Proteomes" id="UP001153737"/>
    </source>
</evidence>
<name>A0A9N9SHK6_PHACE</name>
<protein>
    <recommendedName>
        <fullName evidence="3">Double jelly roll-like domain-containing protein</fullName>
    </recommendedName>
</protein>
<accession>A0A9N9SHK6</accession>
<evidence type="ECO:0000313" key="4">
    <source>
        <dbReference type="EMBL" id="CAG9820005.1"/>
    </source>
</evidence>
<dbReference type="OrthoDB" id="6757630at2759"/>
<reference evidence="4" key="1">
    <citation type="submission" date="2022-01" db="EMBL/GenBank/DDBJ databases">
        <authorList>
            <person name="King R."/>
        </authorList>
    </citation>
    <scope>NUCLEOTIDE SEQUENCE</scope>
</reference>
<dbReference type="InterPro" id="IPR049512">
    <property type="entry name" value="DJR-like_dom"/>
</dbReference>
<evidence type="ECO:0000256" key="1">
    <source>
        <dbReference type="SAM" id="Coils"/>
    </source>
</evidence>
<evidence type="ECO:0000259" key="3">
    <source>
        <dbReference type="Pfam" id="PF21738"/>
    </source>
</evidence>
<dbReference type="Pfam" id="PF21738">
    <property type="entry name" value="DJR-like_dom"/>
    <property type="match status" value="1"/>
</dbReference>
<reference evidence="4" key="2">
    <citation type="submission" date="2022-10" db="EMBL/GenBank/DDBJ databases">
        <authorList>
            <consortium name="ENA_rothamsted_submissions"/>
            <consortium name="culmorum"/>
            <person name="King R."/>
        </authorList>
    </citation>
    <scope>NUCLEOTIDE SEQUENCE</scope>
</reference>
<dbReference type="PANTHER" id="PTHR36159">
    <property type="entry name" value="PROTEIN CBG23766"/>
    <property type="match status" value="1"/>
</dbReference>
<evidence type="ECO:0000256" key="2">
    <source>
        <dbReference type="SAM" id="MobiDB-lite"/>
    </source>
</evidence>
<dbReference type="EMBL" id="OU896709">
    <property type="protein sequence ID" value="CAG9820005.1"/>
    <property type="molecule type" value="Genomic_DNA"/>
</dbReference>
<organism evidence="4 5">
    <name type="scientific">Phaedon cochleariae</name>
    <name type="common">Mustard beetle</name>
    <dbReference type="NCBI Taxonomy" id="80249"/>
    <lineage>
        <taxon>Eukaryota</taxon>
        <taxon>Metazoa</taxon>
        <taxon>Ecdysozoa</taxon>
        <taxon>Arthropoda</taxon>
        <taxon>Hexapoda</taxon>
        <taxon>Insecta</taxon>
        <taxon>Pterygota</taxon>
        <taxon>Neoptera</taxon>
        <taxon>Endopterygota</taxon>
        <taxon>Coleoptera</taxon>
        <taxon>Polyphaga</taxon>
        <taxon>Cucujiformia</taxon>
        <taxon>Chrysomeloidea</taxon>
        <taxon>Chrysomelidae</taxon>
        <taxon>Chrysomelinae</taxon>
        <taxon>Chrysomelini</taxon>
        <taxon>Phaedon</taxon>
    </lineage>
</organism>
<feature type="region of interest" description="Disordered" evidence="2">
    <location>
        <begin position="438"/>
        <end position="507"/>
    </location>
</feature>
<keyword evidence="5" id="KW-1185">Reference proteome</keyword>
<dbReference type="PANTHER" id="PTHR36159:SF1">
    <property type="entry name" value="RETROVIRUS-RELATED POL POLYPROTEIN FROM TRANSPOSON 412-LIKE PROTEIN"/>
    <property type="match status" value="1"/>
</dbReference>
<feature type="region of interest" description="Disordered" evidence="2">
    <location>
        <begin position="53"/>
        <end position="111"/>
    </location>
</feature>
<dbReference type="AlphaFoldDB" id="A0A9N9SHK6"/>
<feature type="coiled-coil region" evidence="1">
    <location>
        <begin position="570"/>
        <end position="604"/>
    </location>
</feature>
<feature type="domain" description="Double jelly roll-like" evidence="3">
    <location>
        <begin position="846"/>
        <end position="1162"/>
    </location>
</feature>
<keyword evidence="1" id="KW-0175">Coiled coil</keyword>
<dbReference type="Proteomes" id="UP001153737">
    <property type="component" value="Chromosome 3"/>
</dbReference>
<sequence length="1178" mass="133550">MLLQGLMQQIYITENKFDLFGSSESSVSSGGVFETPDGKDENKEQFWIEETFGSSALELSGSENDKTAKETDKLDDTESTKKDETDDFIVRRNKRKRMAGTPPFRQKPGKLEVDGEDFKQFVDELKKNSEQLKTLVRNNPNTQKGIKKTIEDLGYIVRNLARRCEEWEAQHIQARQEVRMEAVLDEAVETEPEKRIAEYVCSKCGAKEAEAAAVLMPEELEEVKGFEAISKLLHRRWPEDIFTATKVERDNPGVFIAERDIALIIDPSDRGETGTMKIMKEKYPEAQEMLGTLNDGNIEYLMRATKTFTSRGEDREKTRYAYLLPYAQATGKTDQSEKLYRMFIGLKEIVEAEKRPEILIAPLNGLDRVNTRKVLECVFRGTETKVIILNHEGIGRQRNRVSEETVTVKAEGKTFAELLRTVKDGINVEQIGVAMGPEELPQAPPPYQEVGPQPDQGGPLVAPPAAVAPAGNDLPAPELPQAAPLPLRQRVVPPPRPRRRRQNLAQERRVCQAGPQLKVTIRRRHVTNKVKCKEVFHPSCFKQSCQGKNVVCEHITTDDGDDQYYKPSKESSLEKENILLKRIIDELESKNTILHENCDLLKDKIDYLQEQIIDYNNCKEKEAIVGHLVEQKSSASSTTKTLSDIKHIQIEAKTGSADTITAATKKGNSKGISEQIKIKTNDVSPTLLKETTRNKMNGIIHLADNRADNPQTSSTSIDSAVSEDSTWKTITSRKRKPANVIVGRNNANSGYAGAVKGVPKFVDLHVYRVAPDTTKENMEILLKSNFPEVTCEPLKSRHPQLYASFKNSDEIRIAVNFQDLLLDISESYIYIEGKFTPNDPTKTCYLSNNALAFLFDEIRYEMGGEQVCMIRKPGITTTMKSMISYSEVNAKSLETVGWGLENGKQCILDEASRVFSGKLPLKYLMGFAEDYKKAILNIKQELILIIARSFKNSYMGEVDAALEINKIEWKIRHVAPSDKQKLKLLNRLNRSTTARVKIAYRMWDLYELPTIRETASDIWAVKTTNSLERPRFIIIGFQNSSNTDDRSKDVTQFTHAGVNNIRLYLNSEVYPYERWNLDFDKKLDAVAYYAYENFQRSYYGKDMGEPMMSIEEFRANPLFIIDCNHQPDAMKSSTVDIKLEFETRKTKFPSHIKVYALILHDAYLTYSALDGSIQMGAI</sequence>
<feature type="compositionally biased region" description="Low complexity" evidence="2">
    <location>
        <begin position="463"/>
        <end position="491"/>
    </location>
</feature>
<gene>
    <name evidence="4" type="ORF">PHAECO_LOCUS7273</name>
</gene>
<feature type="compositionally biased region" description="Basic and acidic residues" evidence="2">
    <location>
        <begin position="63"/>
        <end position="90"/>
    </location>
</feature>